<sequence>MTDYFFYFYAGMETMKFIAVVENKQEIDRIAEALRNMGCTIERILKRTGVISGQSGSRSLRDLAIKGIRSVEPERNVKKL</sequence>
<dbReference type="Proteomes" id="UP000031408">
    <property type="component" value="Unassembled WGS sequence"/>
</dbReference>
<dbReference type="RefSeq" id="WP_039141920.1">
    <property type="nucleotide sequence ID" value="NZ_JSVC01000019.1"/>
</dbReference>
<organism evidence="1 2">
    <name type="scientific">Flavihumibacter solisilvae</name>
    <dbReference type="NCBI Taxonomy" id="1349421"/>
    <lineage>
        <taxon>Bacteria</taxon>
        <taxon>Pseudomonadati</taxon>
        <taxon>Bacteroidota</taxon>
        <taxon>Chitinophagia</taxon>
        <taxon>Chitinophagales</taxon>
        <taxon>Chitinophagaceae</taxon>
        <taxon>Flavihumibacter</taxon>
    </lineage>
</organism>
<accession>A0A0C1L0E7</accession>
<dbReference type="STRING" id="1349421.OI18_16925"/>
<evidence type="ECO:0008006" key="3">
    <source>
        <dbReference type="Google" id="ProtNLM"/>
    </source>
</evidence>
<comment type="caution">
    <text evidence="1">The sequence shown here is derived from an EMBL/GenBank/DDBJ whole genome shotgun (WGS) entry which is preliminary data.</text>
</comment>
<dbReference type="EMBL" id="JSVC01000019">
    <property type="protein sequence ID" value="KIC93452.1"/>
    <property type="molecule type" value="Genomic_DNA"/>
</dbReference>
<gene>
    <name evidence="1" type="ORF">OI18_16925</name>
</gene>
<name>A0A0C1L0E7_9BACT</name>
<evidence type="ECO:0000313" key="2">
    <source>
        <dbReference type="Proteomes" id="UP000031408"/>
    </source>
</evidence>
<evidence type="ECO:0000313" key="1">
    <source>
        <dbReference type="EMBL" id="KIC93452.1"/>
    </source>
</evidence>
<protein>
    <recommendedName>
        <fullName evidence="3">DAHP synthase ferredoxin-like domain-containing protein</fullName>
    </recommendedName>
</protein>
<reference evidence="1 2" key="1">
    <citation type="submission" date="2014-11" db="EMBL/GenBank/DDBJ databases">
        <title>Genome sequence of Flavihumibacter solisilvae 3-3.</title>
        <authorList>
            <person name="Zhou G."/>
            <person name="Li M."/>
            <person name="Wang G."/>
        </authorList>
    </citation>
    <scope>NUCLEOTIDE SEQUENCE [LARGE SCALE GENOMIC DNA]</scope>
    <source>
        <strain evidence="1 2">3-3</strain>
    </source>
</reference>
<keyword evidence="2" id="KW-1185">Reference proteome</keyword>
<proteinExistence type="predicted"/>
<dbReference type="AlphaFoldDB" id="A0A0C1L0E7"/>